<dbReference type="AlphaFoldDB" id="A0A812PZN6"/>
<accession>A0A812PZN6</accession>
<dbReference type="EMBL" id="CAJNIZ010014322">
    <property type="protein sequence ID" value="CAE7360157.1"/>
    <property type="molecule type" value="Genomic_DNA"/>
</dbReference>
<name>A0A812PZN6_SYMPI</name>
<proteinExistence type="predicted"/>
<dbReference type="Proteomes" id="UP000649617">
    <property type="component" value="Unassembled WGS sequence"/>
</dbReference>
<sequence>EVGGPHGRAIFEAAVACGFHPCLRGGGPSAVGRDLARIAGLAEAVRALSVVKALGGCSSRALVQLPFHGSPGARLYSADLPSRSPWWGRAVRSFGAGALPGGLLAHPRHPGRSTKVAAEVAAGDDVRASGGQAAVRCLGKARC</sequence>
<feature type="non-terminal residue" evidence="1">
    <location>
        <position position="143"/>
    </location>
</feature>
<feature type="non-terminal residue" evidence="1">
    <location>
        <position position="1"/>
    </location>
</feature>
<evidence type="ECO:0000313" key="1">
    <source>
        <dbReference type="EMBL" id="CAE7360157.1"/>
    </source>
</evidence>
<organism evidence="1 2">
    <name type="scientific">Symbiodinium pilosum</name>
    <name type="common">Dinoflagellate</name>
    <dbReference type="NCBI Taxonomy" id="2952"/>
    <lineage>
        <taxon>Eukaryota</taxon>
        <taxon>Sar</taxon>
        <taxon>Alveolata</taxon>
        <taxon>Dinophyceae</taxon>
        <taxon>Suessiales</taxon>
        <taxon>Symbiodiniaceae</taxon>
        <taxon>Symbiodinium</taxon>
    </lineage>
</organism>
<comment type="caution">
    <text evidence="1">The sequence shown here is derived from an EMBL/GenBank/DDBJ whole genome shotgun (WGS) entry which is preliminary data.</text>
</comment>
<protein>
    <submittedName>
        <fullName evidence="1">Uncharacterized protein</fullName>
    </submittedName>
</protein>
<reference evidence="1" key="1">
    <citation type="submission" date="2021-02" db="EMBL/GenBank/DDBJ databases">
        <authorList>
            <person name="Dougan E. K."/>
            <person name="Rhodes N."/>
            <person name="Thang M."/>
            <person name="Chan C."/>
        </authorList>
    </citation>
    <scope>NUCLEOTIDE SEQUENCE</scope>
</reference>
<keyword evidence="2" id="KW-1185">Reference proteome</keyword>
<gene>
    <name evidence="1" type="ORF">SPIL2461_LOCUS8604</name>
</gene>
<evidence type="ECO:0000313" key="2">
    <source>
        <dbReference type="Proteomes" id="UP000649617"/>
    </source>
</evidence>